<feature type="domain" description="PAS" evidence="10">
    <location>
        <begin position="415"/>
        <end position="479"/>
    </location>
</feature>
<dbReference type="InterPro" id="IPR000014">
    <property type="entry name" value="PAS"/>
</dbReference>
<dbReference type="SMART" id="SM00448">
    <property type="entry name" value="REC"/>
    <property type="match status" value="1"/>
</dbReference>
<evidence type="ECO:0000256" key="7">
    <source>
        <dbReference type="SAM" id="Coils"/>
    </source>
</evidence>
<dbReference type="InterPro" id="IPR005467">
    <property type="entry name" value="His_kinase_dom"/>
</dbReference>
<dbReference type="InterPro" id="IPR001789">
    <property type="entry name" value="Sig_transdc_resp-reg_receiver"/>
</dbReference>
<dbReference type="PROSITE" id="PS50112">
    <property type="entry name" value="PAS"/>
    <property type="match status" value="3"/>
</dbReference>
<dbReference type="Pfam" id="PF13185">
    <property type="entry name" value="GAF_2"/>
    <property type="match status" value="1"/>
</dbReference>
<evidence type="ECO:0000256" key="5">
    <source>
        <dbReference type="ARBA" id="ARBA00022777"/>
    </source>
</evidence>
<dbReference type="RefSeq" id="WP_186773710.1">
    <property type="nucleotide sequence ID" value="NZ_JACOMF010000100.1"/>
</dbReference>
<dbReference type="PANTHER" id="PTHR43304:SF1">
    <property type="entry name" value="PAC DOMAIN-CONTAINING PROTEIN"/>
    <property type="match status" value="1"/>
</dbReference>
<feature type="domain" description="PAC" evidence="11">
    <location>
        <begin position="107"/>
        <end position="162"/>
    </location>
</feature>
<feature type="domain" description="PAS" evidence="10">
    <location>
        <begin position="163"/>
        <end position="233"/>
    </location>
</feature>
<dbReference type="InterPro" id="IPR004358">
    <property type="entry name" value="Sig_transdc_His_kin-like_C"/>
</dbReference>
<dbReference type="Gene3D" id="1.10.287.130">
    <property type="match status" value="1"/>
</dbReference>
<dbReference type="SUPFAM" id="SSF47384">
    <property type="entry name" value="Homodimeric domain of signal transducing histidine kinase"/>
    <property type="match status" value="1"/>
</dbReference>
<feature type="domain" description="PAC" evidence="11">
    <location>
        <begin position="362"/>
        <end position="414"/>
    </location>
</feature>
<dbReference type="InterPro" id="IPR035965">
    <property type="entry name" value="PAS-like_dom_sf"/>
</dbReference>
<dbReference type="SMART" id="SM00065">
    <property type="entry name" value="GAF"/>
    <property type="match status" value="1"/>
</dbReference>
<dbReference type="SMART" id="SM00387">
    <property type="entry name" value="HATPase_c"/>
    <property type="match status" value="1"/>
</dbReference>
<comment type="catalytic activity">
    <reaction evidence="1">
        <text>ATP + protein L-histidine = ADP + protein N-phospho-L-histidine.</text>
        <dbReference type="EC" id="2.7.13.3"/>
    </reaction>
</comment>
<evidence type="ECO:0000256" key="6">
    <source>
        <dbReference type="PROSITE-ProRule" id="PRU00169"/>
    </source>
</evidence>
<gene>
    <name evidence="12" type="ORF">H7965_27390</name>
</gene>
<dbReference type="Pfam" id="PF08447">
    <property type="entry name" value="PAS_3"/>
    <property type="match status" value="3"/>
</dbReference>
<dbReference type="PANTHER" id="PTHR43304">
    <property type="entry name" value="PHYTOCHROME-LIKE PROTEIN CPH1"/>
    <property type="match status" value="1"/>
</dbReference>
<evidence type="ECO:0000256" key="1">
    <source>
        <dbReference type="ARBA" id="ARBA00000085"/>
    </source>
</evidence>
<dbReference type="Proteomes" id="UP000600101">
    <property type="component" value="Unassembled WGS sequence"/>
</dbReference>
<evidence type="ECO:0000259" key="10">
    <source>
        <dbReference type="PROSITE" id="PS50112"/>
    </source>
</evidence>
<dbReference type="SUPFAM" id="SSF55781">
    <property type="entry name" value="GAF domain-like"/>
    <property type="match status" value="1"/>
</dbReference>
<dbReference type="GO" id="GO:0000155">
    <property type="term" value="F:phosphorelay sensor kinase activity"/>
    <property type="evidence" value="ECO:0007669"/>
    <property type="project" value="InterPro"/>
</dbReference>
<protein>
    <recommendedName>
        <fullName evidence="2">histidine kinase</fullName>
        <ecNumber evidence="2">2.7.13.3</ecNumber>
    </recommendedName>
</protein>
<dbReference type="NCBIfam" id="TIGR00229">
    <property type="entry name" value="sensory_box"/>
    <property type="match status" value="4"/>
</dbReference>
<dbReference type="Pfam" id="PF02518">
    <property type="entry name" value="HATPase_c"/>
    <property type="match status" value="1"/>
</dbReference>
<dbReference type="InterPro" id="IPR003018">
    <property type="entry name" value="GAF"/>
</dbReference>
<dbReference type="PRINTS" id="PR00344">
    <property type="entry name" value="BCTRLSENSOR"/>
</dbReference>
<dbReference type="Gene3D" id="3.30.565.10">
    <property type="entry name" value="Histidine kinase-like ATPase, C-terminal domain"/>
    <property type="match status" value="1"/>
</dbReference>
<proteinExistence type="predicted"/>
<evidence type="ECO:0000259" key="11">
    <source>
        <dbReference type="PROSITE" id="PS50113"/>
    </source>
</evidence>
<feature type="domain" description="PAC" evidence="11">
    <location>
        <begin position="236"/>
        <end position="288"/>
    </location>
</feature>
<evidence type="ECO:0000313" key="13">
    <source>
        <dbReference type="Proteomes" id="UP000600101"/>
    </source>
</evidence>
<comment type="caution">
    <text evidence="12">The sequence shown here is derived from an EMBL/GenBank/DDBJ whole genome shotgun (WGS) entry which is preliminary data.</text>
</comment>
<dbReference type="EMBL" id="JACOMF010000100">
    <property type="protein sequence ID" value="MBC4018971.1"/>
    <property type="molecule type" value="Genomic_DNA"/>
</dbReference>
<dbReference type="FunFam" id="3.30.450.20:FF:000099">
    <property type="entry name" value="Sensory box sensor histidine kinase"/>
    <property type="match status" value="3"/>
</dbReference>
<dbReference type="SMART" id="SM00091">
    <property type="entry name" value="PAS"/>
    <property type="match status" value="5"/>
</dbReference>
<feature type="domain" description="PAC" evidence="11">
    <location>
        <begin position="610"/>
        <end position="662"/>
    </location>
</feature>
<feature type="domain" description="Histidine kinase" evidence="8">
    <location>
        <begin position="897"/>
        <end position="1115"/>
    </location>
</feature>
<dbReference type="Gene3D" id="3.40.50.2300">
    <property type="match status" value="1"/>
</dbReference>
<dbReference type="PROSITE" id="PS50113">
    <property type="entry name" value="PAC"/>
    <property type="match status" value="5"/>
</dbReference>
<dbReference type="InterPro" id="IPR003661">
    <property type="entry name" value="HisK_dim/P_dom"/>
</dbReference>
<evidence type="ECO:0000313" key="12">
    <source>
        <dbReference type="EMBL" id="MBC4018971.1"/>
    </source>
</evidence>
<dbReference type="SUPFAM" id="SSF55874">
    <property type="entry name" value="ATPase domain of HSP90 chaperone/DNA topoisomerase II/histidine kinase"/>
    <property type="match status" value="1"/>
</dbReference>
<keyword evidence="7" id="KW-0175">Coiled coil</keyword>
<dbReference type="Pfam" id="PF00989">
    <property type="entry name" value="PAS"/>
    <property type="match status" value="1"/>
</dbReference>
<keyword evidence="4" id="KW-0808">Transferase</keyword>
<dbReference type="SMART" id="SM00086">
    <property type="entry name" value="PAC"/>
    <property type="match status" value="4"/>
</dbReference>
<dbReference type="InterPro" id="IPR013767">
    <property type="entry name" value="PAS_fold"/>
</dbReference>
<evidence type="ECO:0000256" key="2">
    <source>
        <dbReference type="ARBA" id="ARBA00012438"/>
    </source>
</evidence>
<feature type="coiled-coil region" evidence="7">
    <location>
        <begin position="836"/>
        <end position="888"/>
    </location>
</feature>
<dbReference type="InterPro" id="IPR000700">
    <property type="entry name" value="PAS-assoc_C"/>
</dbReference>
<dbReference type="Gene3D" id="3.30.450.40">
    <property type="match status" value="1"/>
</dbReference>
<dbReference type="SUPFAM" id="SSF52172">
    <property type="entry name" value="CheY-like"/>
    <property type="match status" value="1"/>
</dbReference>
<sequence length="1278" mass="140441">MNERTPKPPAQDETASPAAWQARIAALEAENAHLRAALRAGRVGHLTVDPATGEHSNYSPEYLDLHRLPPGTAGETKAEWLARVHTEDRSRADQEMTDALASRSDDYRSEYRVLSEGDAAGRWITARGGMQAADSVTGEPEHLAVAQHDVNERRCAEDALRESEAHFRWAADLSPQVPWMADAEGRILDFGQRWTELTGMSREQTLAGEWVHAIHPDDLAGVQAAWTSSVRTGKPYDIEHRIRAADGSYRWIRARATARRDQTGRILRWYGNTEDVHEYRAALEALRSSEARFRAAVEAVSGIVWTNSATGEMQGDQPGWSALTGQTFEEYQGFGWARAVHPDDAQPTIDAWNQAVAERRPFVFEHRLRRHDGAWRHFAIRAVPVLDDNGSIHEWVGVHTDITEQRENVALKDAILEAALDCIITIDQRGDIIEWNPAAERTFGHTRTAALGQNIADVIIPPEYHRAHHDGLARYLATREGPVLGRRIELEALRADGSRFPVELAITPISTGAQVYFTAYLRDIGERRQAEAALRESEAQFRAMADNIPQMAWMARPDGSRYWFNRRWCDYTGMPPGQAEGFGWQDSHHADHLGRVLEGMHRAWAKGEPWEDTFPLRGKDGEYRWFLSRAVPVRDAQGQVTLWFGTNTDVTERQAIEAALREESHTLEVLNRTGAALAAELELGSIVQKVTDAATELSGAAFGAFFYNVVEKGKEALTLYTLSGAPREAFSRFPLPSKTAVFAPTFHGEGIVRSDDITADPRYGQNIPHRGMPEGHLPVRSYLAVPVVSRSGEVTGGLFFGHPELAVFTERAERIVAGIAAQAAIAIDNARLYQAAQHEVEARTVAEEELRQLNETLERLVEERTAALQIEVEERRRAEEAARQSEKLAAIGQLTGGIAHDFNNIIQVVASGTTLLRYPGLSEERRGAALDGLTKATESAKELTSRLLAFARKQTLQPEAFDLNERLRGMAEMLRHTLGSRIRVETDFYADIWPVMADPGQFEVAILNLAVNARDAMLPEGGTLTLTTRNVVLEATSEHAAGDYVCLAVQDTGKGMPPAVLARVFEPFFTTKGQAGTGLGLPQVHGFAKQSGGDIDIESVPGQGTTILFHLPRAAVALGHTAPRSALSPAARMEHTAGKTVLVVDDNPDVASFAASMLEELGYTTRRATNAGDALSLLAEDATIHAVFSDVVMPGEMDGVQLASALRLRHPRLAIVLATGYSQVLAEWQGKAVAEVLSKPYRLDDLAAALERALTARATDTKETDAGLIPESTTGESA</sequence>
<keyword evidence="5" id="KW-0418">Kinase</keyword>
<dbReference type="PROSITE" id="PS50109">
    <property type="entry name" value="HIS_KIN"/>
    <property type="match status" value="1"/>
</dbReference>
<evidence type="ECO:0000259" key="9">
    <source>
        <dbReference type="PROSITE" id="PS50110"/>
    </source>
</evidence>
<feature type="domain" description="Response regulatory" evidence="9">
    <location>
        <begin position="1140"/>
        <end position="1254"/>
    </location>
</feature>
<dbReference type="GO" id="GO:0006355">
    <property type="term" value="P:regulation of DNA-templated transcription"/>
    <property type="evidence" value="ECO:0007669"/>
    <property type="project" value="InterPro"/>
</dbReference>
<keyword evidence="13" id="KW-1185">Reference proteome</keyword>
<dbReference type="Gene3D" id="3.30.450.20">
    <property type="entry name" value="PAS domain"/>
    <property type="match status" value="5"/>
</dbReference>
<dbReference type="SMART" id="SM00388">
    <property type="entry name" value="HisKA"/>
    <property type="match status" value="1"/>
</dbReference>
<reference evidence="12" key="1">
    <citation type="submission" date="2020-08" db="EMBL/GenBank/DDBJ databases">
        <authorList>
            <person name="Hu Y."/>
            <person name="Nguyen S.V."/>
            <person name="Li F."/>
            <person name="Fanning S."/>
        </authorList>
    </citation>
    <scope>NUCLEOTIDE SEQUENCE</scope>
    <source>
        <strain evidence="12">SYSU D8009</strain>
    </source>
</reference>
<feature type="domain" description="PAS" evidence="10">
    <location>
        <begin position="289"/>
        <end position="359"/>
    </location>
</feature>
<feature type="domain" description="PAC" evidence="11">
    <location>
        <begin position="486"/>
        <end position="536"/>
    </location>
</feature>
<dbReference type="InterPro" id="IPR001610">
    <property type="entry name" value="PAC"/>
</dbReference>
<accession>A0A9X0UGG3</accession>
<dbReference type="InterPro" id="IPR052162">
    <property type="entry name" value="Sensor_kinase/Photoreceptor"/>
</dbReference>
<dbReference type="InterPro" id="IPR036097">
    <property type="entry name" value="HisK_dim/P_sf"/>
</dbReference>
<dbReference type="InterPro" id="IPR029016">
    <property type="entry name" value="GAF-like_dom_sf"/>
</dbReference>
<dbReference type="Pfam" id="PF00072">
    <property type="entry name" value="Response_reg"/>
    <property type="match status" value="1"/>
</dbReference>
<evidence type="ECO:0000256" key="4">
    <source>
        <dbReference type="ARBA" id="ARBA00022679"/>
    </source>
</evidence>
<dbReference type="CDD" id="cd00130">
    <property type="entry name" value="PAS"/>
    <property type="match status" value="4"/>
</dbReference>
<keyword evidence="3 6" id="KW-0597">Phosphoprotein</keyword>
<dbReference type="InterPro" id="IPR003594">
    <property type="entry name" value="HATPase_dom"/>
</dbReference>
<evidence type="ECO:0000256" key="3">
    <source>
        <dbReference type="ARBA" id="ARBA00022553"/>
    </source>
</evidence>
<organism evidence="12 13">
    <name type="scientific">Siccirubricoccus deserti</name>
    <dbReference type="NCBI Taxonomy" id="2013562"/>
    <lineage>
        <taxon>Bacteria</taxon>
        <taxon>Pseudomonadati</taxon>
        <taxon>Pseudomonadota</taxon>
        <taxon>Alphaproteobacteria</taxon>
        <taxon>Acetobacterales</taxon>
        <taxon>Roseomonadaceae</taxon>
        <taxon>Siccirubricoccus</taxon>
    </lineage>
</organism>
<dbReference type="InterPro" id="IPR013655">
    <property type="entry name" value="PAS_fold_3"/>
</dbReference>
<dbReference type="SUPFAM" id="SSF55785">
    <property type="entry name" value="PYP-like sensor domain (PAS domain)"/>
    <property type="match status" value="4"/>
</dbReference>
<dbReference type="EC" id="2.7.13.3" evidence="2"/>
<dbReference type="InterPro" id="IPR011006">
    <property type="entry name" value="CheY-like_superfamily"/>
</dbReference>
<dbReference type="PROSITE" id="PS50110">
    <property type="entry name" value="RESPONSE_REGULATORY"/>
    <property type="match status" value="1"/>
</dbReference>
<dbReference type="InterPro" id="IPR036890">
    <property type="entry name" value="HATPase_C_sf"/>
</dbReference>
<evidence type="ECO:0000259" key="8">
    <source>
        <dbReference type="PROSITE" id="PS50109"/>
    </source>
</evidence>
<name>A0A9X0UGG3_9PROT</name>
<dbReference type="AlphaFoldDB" id="A0A9X0UGG3"/>
<feature type="modified residue" description="4-aspartylphosphate" evidence="6">
    <location>
        <position position="1190"/>
    </location>
</feature>